<proteinExistence type="predicted"/>
<gene>
    <name evidence="1" type="ORF">Q4T40_00395</name>
</gene>
<reference evidence="1 2" key="1">
    <citation type="submission" date="2023-07" db="EMBL/GenBank/DDBJ databases">
        <title>The novel representative of Negativicutes class, Anaeroselena agilis gen. nov. sp. nov.</title>
        <authorList>
            <person name="Prokofeva M.I."/>
            <person name="Elcheninov A.G."/>
            <person name="Klyukina A."/>
            <person name="Kublanov I.V."/>
            <person name="Frolov E.N."/>
            <person name="Podosokorskaya O.A."/>
        </authorList>
    </citation>
    <scope>NUCLEOTIDE SEQUENCE [LARGE SCALE GENOMIC DNA]</scope>
    <source>
        <strain evidence="1 2">4137-cl</strain>
    </source>
</reference>
<organism evidence="1 2">
    <name type="scientific">Anaeroselena agilis</name>
    <dbReference type="NCBI Taxonomy" id="3063788"/>
    <lineage>
        <taxon>Bacteria</taxon>
        <taxon>Bacillati</taxon>
        <taxon>Bacillota</taxon>
        <taxon>Negativicutes</taxon>
        <taxon>Acetonemataceae</taxon>
        <taxon>Anaeroselena</taxon>
    </lineage>
</organism>
<dbReference type="EMBL" id="JAUOZS010000001">
    <property type="protein sequence ID" value="MDT8899705.1"/>
    <property type="molecule type" value="Genomic_DNA"/>
</dbReference>
<keyword evidence="2" id="KW-1185">Reference proteome</keyword>
<dbReference type="Proteomes" id="UP001254848">
    <property type="component" value="Unassembled WGS sequence"/>
</dbReference>
<evidence type="ECO:0000313" key="2">
    <source>
        <dbReference type="Proteomes" id="UP001254848"/>
    </source>
</evidence>
<accession>A0ABU3NSB2</accession>
<protein>
    <submittedName>
        <fullName evidence="1">Uncharacterized protein</fullName>
    </submittedName>
</protein>
<name>A0ABU3NSB2_9FIRM</name>
<comment type="caution">
    <text evidence="1">The sequence shown here is derived from an EMBL/GenBank/DDBJ whole genome shotgun (WGS) entry which is preliminary data.</text>
</comment>
<dbReference type="RefSeq" id="WP_413778273.1">
    <property type="nucleotide sequence ID" value="NZ_JAUOZS010000001.1"/>
</dbReference>
<sequence length="119" mass="12721">MQPVILCGNSIFMSGLALTLERQGGFPVRRAASPEEAGQLPQTIPAAILVDCTVGRQWFESLVDRYPDALIITLSPDKSTVKVYSHGQVSSINDLVAIIKKHSPPADCNDITGSGGNRT</sequence>
<evidence type="ECO:0000313" key="1">
    <source>
        <dbReference type="EMBL" id="MDT8899705.1"/>
    </source>
</evidence>